<dbReference type="EC" id="2.4.-.-" evidence="3"/>
<accession>A0AB39X5S0</accession>
<dbReference type="InterPro" id="IPR001296">
    <property type="entry name" value="Glyco_trans_1"/>
</dbReference>
<gene>
    <name evidence="3" type="ORF">AB3G35_10950</name>
</gene>
<dbReference type="SUPFAM" id="SSF53756">
    <property type="entry name" value="UDP-Glycosyltransferase/glycogen phosphorylase"/>
    <property type="match status" value="1"/>
</dbReference>
<dbReference type="AlphaFoldDB" id="A0AB39X5S0"/>
<dbReference type="PANTHER" id="PTHR46401">
    <property type="entry name" value="GLYCOSYLTRANSFERASE WBBK-RELATED"/>
    <property type="match status" value="1"/>
</dbReference>
<name>A0AB39X5S0_9PSED</name>
<proteinExistence type="predicted"/>
<organism evidence="3">
    <name type="scientific">Pseudomonas sp. WC2401</name>
    <dbReference type="NCBI Taxonomy" id="3234143"/>
    <lineage>
        <taxon>Bacteria</taxon>
        <taxon>Pseudomonadati</taxon>
        <taxon>Pseudomonadota</taxon>
        <taxon>Gammaproteobacteria</taxon>
        <taxon>Pseudomonadales</taxon>
        <taxon>Pseudomonadaceae</taxon>
        <taxon>Pseudomonas</taxon>
    </lineage>
</organism>
<keyword evidence="3" id="KW-0328">Glycosyltransferase</keyword>
<dbReference type="Pfam" id="PF00534">
    <property type="entry name" value="Glycos_transf_1"/>
    <property type="match status" value="1"/>
</dbReference>
<dbReference type="GO" id="GO:0009103">
    <property type="term" value="P:lipopolysaccharide biosynthetic process"/>
    <property type="evidence" value="ECO:0007669"/>
    <property type="project" value="TreeGrafter"/>
</dbReference>
<evidence type="ECO:0000256" key="1">
    <source>
        <dbReference type="ARBA" id="ARBA00022679"/>
    </source>
</evidence>
<dbReference type="Gene3D" id="3.40.50.2000">
    <property type="entry name" value="Glycogen Phosphorylase B"/>
    <property type="match status" value="2"/>
</dbReference>
<dbReference type="EMBL" id="CP165623">
    <property type="protein sequence ID" value="XDV08078.1"/>
    <property type="molecule type" value="Genomic_DNA"/>
</dbReference>
<reference evidence="3" key="1">
    <citation type="submission" date="2024-07" db="EMBL/GenBank/DDBJ databases">
        <authorList>
            <person name="Biller S.J."/>
        </authorList>
    </citation>
    <scope>NUCLEOTIDE SEQUENCE</scope>
    <source>
        <strain evidence="3">WC2401</strain>
    </source>
</reference>
<dbReference type="PANTHER" id="PTHR46401:SF2">
    <property type="entry name" value="GLYCOSYLTRANSFERASE WBBK-RELATED"/>
    <property type="match status" value="1"/>
</dbReference>
<protein>
    <submittedName>
        <fullName evidence="3">Glycosyltransferase</fullName>
        <ecNumber evidence="3">2.4.-.-</ecNumber>
    </submittedName>
</protein>
<evidence type="ECO:0000313" key="3">
    <source>
        <dbReference type="EMBL" id="XDV08078.1"/>
    </source>
</evidence>
<keyword evidence="1 3" id="KW-0808">Transferase</keyword>
<sequence>MTNRQRQHVLINGSNLHVGGGVAVATSYIKSLSQKKNLEFDISLLVSTKIMKNLKDLDTDFSVFRSVKSIDYVGIKALWSGLSKELSGYDLVFTVFGPAYTLRKPTRHIVGFAQPSIIYPDSRAFLKIPVRQRKVERLRFKLQEFFFAQADALVVELEHVKTGLQKIPAFRNKKIYVVNSAVDSVFSEPDRWLAIDTPMGSDRRIKLGLISRNYAHKNLDLLPYIKQTLKEKHAIEADLFVTFVPEEWDTCSDFFKENINNVGPLTLAQCPTFYASLDGVIFPSLLECFSAVPIESMLIGKPLFASDLPFIRDCCKTYANYFTPEDADSAAAVIADYYSRPLAEQESFVSDAQRYVSSYPSAADRADSYLTLIRLELNG</sequence>
<evidence type="ECO:0000259" key="2">
    <source>
        <dbReference type="Pfam" id="PF00534"/>
    </source>
</evidence>
<dbReference type="GO" id="GO:0016757">
    <property type="term" value="F:glycosyltransferase activity"/>
    <property type="evidence" value="ECO:0007669"/>
    <property type="project" value="UniProtKB-KW"/>
</dbReference>
<dbReference type="RefSeq" id="WP_369782659.1">
    <property type="nucleotide sequence ID" value="NZ_CP165623.1"/>
</dbReference>
<feature type="domain" description="Glycosyl transferase family 1" evidence="2">
    <location>
        <begin position="258"/>
        <end position="349"/>
    </location>
</feature>